<dbReference type="AlphaFoldDB" id="A0AAD9FVF0"/>
<reference evidence="2" key="1">
    <citation type="submission" date="2023-02" db="EMBL/GenBank/DDBJ databases">
        <title>Identification and recombinant expression of a fungal hydrolase from Papiliotrema laurentii that hydrolyzes apple cutin and clears colloidal polyester polyurethane.</title>
        <authorList>
            <consortium name="DOE Joint Genome Institute"/>
            <person name="Roman V.A."/>
            <person name="Bojanowski C."/>
            <person name="Crable B.R."/>
            <person name="Wagner D.N."/>
            <person name="Hung C.S."/>
            <person name="Nadeau L.J."/>
            <person name="Schratz L."/>
            <person name="Haridas S."/>
            <person name="Pangilinan J."/>
            <person name="Lipzen A."/>
            <person name="Na H."/>
            <person name="Yan M."/>
            <person name="Ng V."/>
            <person name="Grigoriev I.V."/>
            <person name="Spatafora J.W."/>
            <person name="Barlow D."/>
            <person name="Biffinger J."/>
            <person name="Kelley-Loughnane N."/>
            <person name="Varaljay V.A."/>
            <person name="Crookes-Goodson W.J."/>
        </authorList>
    </citation>
    <scope>NUCLEOTIDE SEQUENCE</scope>
    <source>
        <strain evidence="2">5307AH</strain>
    </source>
</reference>
<comment type="caution">
    <text evidence="2">The sequence shown here is derived from an EMBL/GenBank/DDBJ whole genome shotgun (WGS) entry which is preliminary data.</text>
</comment>
<accession>A0AAD9FVF0</accession>
<protein>
    <submittedName>
        <fullName evidence="2">Uncharacterized protein</fullName>
    </submittedName>
</protein>
<evidence type="ECO:0000313" key="3">
    <source>
        <dbReference type="Proteomes" id="UP001182556"/>
    </source>
</evidence>
<keyword evidence="3" id="KW-1185">Reference proteome</keyword>
<evidence type="ECO:0000313" key="2">
    <source>
        <dbReference type="EMBL" id="KAK1926985.1"/>
    </source>
</evidence>
<sequence>MEQLAQMLETHVGQDPSLCQLSMTEKGGLSFVQKVLPELGKYESISDLEGYVGSLRNTQSLPPYKNLLLYLTLQNARMDSLGLRAMMSRLPGHPEPSEVDQDLSFMSQVVGARRAALATAREIIEGVQRSLNGQPGSPGSVKVRSDLEPLDIVIQSELSVDFSKLGSSSDQGGKAESPTGSPDSTQSPLSGMPLGMILWALACLWKP</sequence>
<name>A0AAD9FVF0_PAPLA</name>
<evidence type="ECO:0000256" key="1">
    <source>
        <dbReference type="SAM" id="MobiDB-lite"/>
    </source>
</evidence>
<dbReference type="EMBL" id="JAODAN010000001">
    <property type="protein sequence ID" value="KAK1926985.1"/>
    <property type="molecule type" value="Genomic_DNA"/>
</dbReference>
<dbReference type="Proteomes" id="UP001182556">
    <property type="component" value="Unassembled WGS sequence"/>
</dbReference>
<organism evidence="2 3">
    <name type="scientific">Papiliotrema laurentii</name>
    <name type="common">Cryptococcus laurentii</name>
    <dbReference type="NCBI Taxonomy" id="5418"/>
    <lineage>
        <taxon>Eukaryota</taxon>
        <taxon>Fungi</taxon>
        <taxon>Dikarya</taxon>
        <taxon>Basidiomycota</taxon>
        <taxon>Agaricomycotina</taxon>
        <taxon>Tremellomycetes</taxon>
        <taxon>Tremellales</taxon>
        <taxon>Rhynchogastremaceae</taxon>
        <taxon>Papiliotrema</taxon>
    </lineage>
</organism>
<gene>
    <name evidence="2" type="ORF">DB88DRAFT_514471</name>
</gene>
<feature type="region of interest" description="Disordered" evidence="1">
    <location>
        <begin position="163"/>
        <end position="189"/>
    </location>
</feature>
<feature type="compositionally biased region" description="Polar residues" evidence="1">
    <location>
        <begin position="178"/>
        <end position="189"/>
    </location>
</feature>
<proteinExistence type="predicted"/>